<accession>A0ABW3JSJ0</accession>
<proteinExistence type="predicted"/>
<dbReference type="Proteomes" id="UP001597062">
    <property type="component" value="Unassembled WGS sequence"/>
</dbReference>
<evidence type="ECO:0000313" key="2">
    <source>
        <dbReference type="Proteomes" id="UP001597062"/>
    </source>
</evidence>
<reference evidence="2" key="1">
    <citation type="journal article" date="2019" name="Int. J. Syst. Evol. Microbiol.">
        <title>The Global Catalogue of Microorganisms (GCM) 10K type strain sequencing project: providing services to taxonomists for standard genome sequencing and annotation.</title>
        <authorList>
            <consortium name="The Broad Institute Genomics Platform"/>
            <consortium name="The Broad Institute Genome Sequencing Center for Infectious Disease"/>
            <person name="Wu L."/>
            <person name="Ma J."/>
        </authorList>
    </citation>
    <scope>NUCLEOTIDE SEQUENCE [LARGE SCALE GENOMIC DNA]</scope>
    <source>
        <strain evidence="2">CCUG 60527</strain>
    </source>
</reference>
<dbReference type="PROSITE" id="PS51257">
    <property type="entry name" value="PROKAR_LIPOPROTEIN"/>
    <property type="match status" value="1"/>
</dbReference>
<keyword evidence="2" id="KW-1185">Reference proteome</keyword>
<sequence>MKRYLYLSIIFTVLLSCKTKEKNNQPDFDLKKYPSKNNYIKMSEVNVKTLIDILKTKNHDKLNILTTIGQTKTNWLNQNDLEYLISKINSKEKSKCIVRDISSFIPKSTHMTIGNHVISIIESYRKKEPYPNHLYICKTYDKEKIDEILEWWKTKNVS</sequence>
<gene>
    <name evidence="1" type="ORF">ACFQ1U_06380</name>
</gene>
<dbReference type="RefSeq" id="WP_386106499.1">
    <property type="nucleotide sequence ID" value="NZ_JBHTJR010000036.1"/>
</dbReference>
<name>A0ABW3JSJ0_9FLAO</name>
<evidence type="ECO:0000313" key="1">
    <source>
        <dbReference type="EMBL" id="MFD0992825.1"/>
    </source>
</evidence>
<dbReference type="EMBL" id="JBHTJR010000036">
    <property type="protein sequence ID" value="MFD0992825.1"/>
    <property type="molecule type" value="Genomic_DNA"/>
</dbReference>
<evidence type="ECO:0008006" key="3">
    <source>
        <dbReference type="Google" id="ProtNLM"/>
    </source>
</evidence>
<protein>
    <recommendedName>
        <fullName evidence="3">Lipoprotein</fullName>
    </recommendedName>
</protein>
<comment type="caution">
    <text evidence="1">The sequence shown here is derived from an EMBL/GenBank/DDBJ whole genome shotgun (WGS) entry which is preliminary data.</text>
</comment>
<organism evidence="1 2">
    <name type="scientific">Tenacibaculum geojense</name>
    <dbReference type="NCBI Taxonomy" id="915352"/>
    <lineage>
        <taxon>Bacteria</taxon>
        <taxon>Pseudomonadati</taxon>
        <taxon>Bacteroidota</taxon>
        <taxon>Flavobacteriia</taxon>
        <taxon>Flavobacteriales</taxon>
        <taxon>Flavobacteriaceae</taxon>
        <taxon>Tenacibaculum</taxon>
    </lineage>
</organism>